<dbReference type="KEGG" id="dsc:ABOD76_14070"/>
<dbReference type="RefSeq" id="WP_350242602.1">
    <property type="nucleotide sequence ID" value="NZ_CP158299.1"/>
</dbReference>
<feature type="region of interest" description="Disordered" evidence="1">
    <location>
        <begin position="86"/>
        <end position="202"/>
    </location>
</feature>
<dbReference type="EMBL" id="CP158299">
    <property type="protein sequence ID" value="XBV84565.1"/>
    <property type="molecule type" value="Genomic_DNA"/>
</dbReference>
<name>A0AAU7U923_9DEIO</name>
<feature type="compositionally biased region" description="Pro residues" evidence="1">
    <location>
        <begin position="89"/>
        <end position="103"/>
    </location>
</feature>
<feature type="compositionally biased region" description="Basic and acidic residues" evidence="1">
    <location>
        <begin position="126"/>
        <end position="135"/>
    </location>
</feature>
<organism evidence="2">
    <name type="scientific">Deinococcus sonorensis KR-87</name>
    <dbReference type="NCBI Taxonomy" id="694439"/>
    <lineage>
        <taxon>Bacteria</taxon>
        <taxon>Thermotogati</taxon>
        <taxon>Deinococcota</taxon>
        <taxon>Deinococci</taxon>
        <taxon>Deinococcales</taxon>
        <taxon>Deinococcaceae</taxon>
        <taxon>Deinococcus</taxon>
    </lineage>
</organism>
<reference evidence="2" key="1">
    <citation type="submission" date="2024-06" db="EMBL/GenBank/DDBJ databases">
        <title>Draft Genome Sequence of Deinococcus sonorensis Type Strain KR-87, a Biofilm Producing Representative of the Genus Deinococcus.</title>
        <authorList>
            <person name="Boren L.S."/>
            <person name="Grosso R.A."/>
            <person name="Hugenberg-Cox A.N."/>
            <person name="Hill J.T.E."/>
            <person name="Albert C.M."/>
            <person name="Tuohy J.M."/>
        </authorList>
    </citation>
    <scope>NUCLEOTIDE SEQUENCE</scope>
    <source>
        <strain evidence="2">KR-87</strain>
    </source>
</reference>
<proteinExistence type="predicted"/>
<evidence type="ECO:0000256" key="1">
    <source>
        <dbReference type="SAM" id="MobiDB-lite"/>
    </source>
</evidence>
<dbReference type="AlphaFoldDB" id="A0AAU7U923"/>
<evidence type="ECO:0000313" key="2">
    <source>
        <dbReference type="EMBL" id="XBV84565.1"/>
    </source>
</evidence>
<sequence length="202" mass="22206">MIDSIVNTLRRGALRAQRRGEEVAQAARLRVEIFQLGREMDALYARLGRAYHGNAEVSVLEEIRLDISRLDQEISAREQLLSELNEPLAPDPVSPGPHVPPPSITVLSPVPPADASTALSVWQQKEASRMTDPDPTKTAGRSPDAPQTPDPTMEHTDAKPPVHDAAVGVGNDAERDRLYRHPNELHEGEMSTRDPDPLANKQ</sequence>
<feature type="compositionally biased region" description="Basic and acidic residues" evidence="1">
    <location>
        <begin position="172"/>
        <end position="196"/>
    </location>
</feature>
<feature type="compositionally biased region" description="Basic and acidic residues" evidence="1">
    <location>
        <begin position="152"/>
        <end position="162"/>
    </location>
</feature>
<gene>
    <name evidence="2" type="ORF">ABOD76_14070</name>
</gene>
<protein>
    <submittedName>
        <fullName evidence="2">Uncharacterized protein</fullName>
    </submittedName>
</protein>
<accession>A0AAU7U923</accession>